<protein>
    <submittedName>
        <fullName evidence="1">Uncharacterized protein</fullName>
    </submittedName>
</protein>
<dbReference type="Proteomes" id="UP001293593">
    <property type="component" value="Unassembled WGS sequence"/>
</dbReference>
<sequence>MSFHFSSSHYYSPLAVHSIVHYQLNNPFPSSSIRPHDFRSTFSLSLSLSLVSAMAPSLKFYCNLTLYKLKQPQEDKESFISTMQLTSSSVLCKSSLNLESSTPELTMIGVFDAGADNDRSRRAIFPSPSISLFLCL</sequence>
<dbReference type="EMBL" id="JAWXYG010000003">
    <property type="protein sequence ID" value="KAK4278688.1"/>
    <property type="molecule type" value="Genomic_DNA"/>
</dbReference>
<keyword evidence="2" id="KW-1185">Reference proteome</keyword>
<comment type="caution">
    <text evidence="1">The sequence shown here is derived from an EMBL/GenBank/DDBJ whole genome shotgun (WGS) entry which is preliminary data.</text>
</comment>
<evidence type="ECO:0000313" key="2">
    <source>
        <dbReference type="Proteomes" id="UP001293593"/>
    </source>
</evidence>
<accession>A0AAE1TAW9</accession>
<gene>
    <name evidence="1" type="ORF">QN277_016501</name>
</gene>
<name>A0AAE1TAW9_9FABA</name>
<reference evidence="1" key="1">
    <citation type="submission" date="2023-10" db="EMBL/GenBank/DDBJ databases">
        <title>Chromosome-level genome of the transformable northern wattle, Acacia crassicarpa.</title>
        <authorList>
            <person name="Massaro I."/>
            <person name="Sinha N.R."/>
            <person name="Poethig S."/>
            <person name="Leichty A.R."/>
        </authorList>
    </citation>
    <scope>NUCLEOTIDE SEQUENCE</scope>
    <source>
        <strain evidence="1">Acra3RX</strain>
        <tissue evidence="1">Leaf</tissue>
    </source>
</reference>
<evidence type="ECO:0000313" key="1">
    <source>
        <dbReference type="EMBL" id="KAK4278688.1"/>
    </source>
</evidence>
<proteinExistence type="predicted"/>
<dbReference type="AlphaFoldDB" id="A0AAE1TAW9"/>
<organism evidence="1 2">
    <name type="scientific">Acacia crassicarpa</name>
    <name type="common">northern wattle</name>
    <dbReference type="NCBI Taxonomy" id="499986"/>
    <lineage>
        <taxon>Eukaryota</taxon>
        <taxon>Viridiplantae</taxon>
        <taxon>Streptophyta</taxon>
        <taxon>Embryophyta</taxon>
        <taxon>Tracheophyta</taxon>
        <taxon>Spermatophyta</taxon>
        <taxon>Magnoliopsida</taxon>
        <taxon>eudicotyledons</taxon>
        <taxon>Gunneridae</taxon>
        <taxon>Pentapetalae</taxon>
        <taxon>rosids</taxon>
        <taxon>fabids</taxon>
        <taxon>Fabales</taxon>
        <taxon>Fabaceae</taxon>
        <taxon>Caesalpinioideae</taxon>
        <taxon>mimosoid clade</taxon>
        <taxon>Acacieae</taxon>
        <taxon>Acacia</taxon>
    </lineage>
</organism>